<dbReference type="GO" id="GO:0006629">
    <property type="term" value="P:lipid metabolic process"/>
    <property type="evidence" value="ECO:0007669"/>
    <property type="project" value="InterPro"/>
</dbReference>
<dbReference type="GeneID" id="63750279"/>
<dbReference type="AlphaFoldDB" id="A0A1L9RUQ8"/>
<dbReference type="Gene3D" id="3.20.20.190">
    <property type="entry name" value="Phosphatidylinositol (PI) phosphodiesterase"/>
    <property type="match status" value="1"/>
</dbReference>
<evidence type="ECO:0000313" key="3">
    <source>
        <dbReference type="Proteomes" id="UP000184383"/>
    </source>
</evidence>
<dbReference type="CDD" id="cd08588">
    <property type="entry name" value="PI-PLCc_At5g67130_like"/>
    <property type="match status" value="1"/>
</dbReference>
<dbReference type="RefSeq" id="XP_040692332.1">
    <property type="nucleotide sequence ID" value="XM_040834431.1"/>
</dbReference>
<organism evidence="2 3">
    <name type="scientific">Aspergillus wentii DTO 134E9</name>
    <dbReference type="NCBI Taxonomy" id="1073089"/>
    <lineage>
        <taxon>Eukaryota</taxon>
        <taxon>Fungi</taxon>
        <taxon>Dikarya</taxon>
        <taxon>Ascomycota</taxon>
        <taxon>Pezizomycotina</taxon>
        <taxon>Eurotiomycetes</taxon>
        <taxon>Eurotiomycetidae</taxon>
        <taxon>Eurotiales</taxon>
        <taxon>Aspergillaceae</taxon>
        <taxon>Aspergillus</taxon>
        <taxon>Aspergillus subgen. Cremei</taxon>
    </lineage>
</organism>
<dbReference type="PANTHER" id="PTHR13593:SF140">
    <property type="entry name" value="PLC-LIKE PHOSPHODIESTERASE"/>
    <property type="match status" value="1"/>
</dbReference>
<sequence>MRLLLLLLPLLAGVRHSLADDTTSTTSGSTTEVVGTGILSLDGTLTTTISEATLPTGDYLSYSSTITLSDGHGATTSTITSASANATASSNSTSTSTTDSLTVLVGGGHTMTLGNSTANATHTTSSSPSASPVINTRPCNNYPELCNRKYSNITMVAAHNSPFDRVGNAASNQAFDVVTQLNDGIRMLQFQTHYTNGTIYLCHTSCEILDMGTLESYLTDVAKWMKANPYDVVTILVGNYDYVSPQNFTAPFENSGLMDLVYTPPKIPMALEDWPTLSSMIFSGKRAVVFMDYQADQNAMPWLMDEFTQIWETPFSPTDPAFPCDIQRPPGLLKKDAVNRMYMANHNLNVDISFAGLSLLIPNTATLSVTNADKGNGSLGEMAETCTHQYNRAPNFLLVDYYNYGNFNGSVFAVAAKANNLTYTGTCCGTTSGASVQIPGSSAIGMLVVAAGAHFVASMF</sequence>
<keyword evidence="3" id="KW-1185">Reference proteome</keyword>
<dbReference type="SUPFAM" id="SSF51695">
    <property type="entry name" value="PLC-like phosphodiesterases"/>
    <property type="match status" value="1"/>
</dbReference>
<dbReference type="Pfam" id="PF26146">
    <property type="entry name" value="PI-PLC_X"/>
    <property type="match status" value="1"/>
</dbReference>
<dbReference type="PANTHER" id="PTHR13593">
    <property type="match status" value="1"/>
</dbReference>
<evidence type="ECO:0000256" key="1">
    <source>
        <dbReference type="SAM" id="SignalP"/>
    </source>
</evidence>
<evidence type="ECO:0000313" key="2">
    <source>
        <dbReference type="EMBL" id="OJJ38656.1"/>
    </source>
</evidence>
<dbReference type="GO" id="GO:0008081">
    <property type="term" value="F:phosphoric diester hydrolase activity"/>
    <property type="evidence" value="ECO:0007669"/>
    <property type="project" value="InterPro"/>
</dbReference>
<proteinExistence type="predicted"/>
<protein>
    <recommendedName>
        <fullName evidence="4">Phosphatidylinositol-specific phospholipase C X domain-containing protein</fullName>
    </recommendedName>
</protein>
<keyword evidence="1" id="KW-0732">Signal</keyword>
<dbReference type="InterPro" id="IPR017946">
    <property type="entry name" value="PLC-like_Pdiesterase_TIM-brl"/>
</dbReference>
<dbReference type="EMBL" id="KV878210">
    <property type="protein sequence ID" value="OJJ38656.1"/>
    <property type="molecule type" value="Genomic_DNA"/>
</dbReference>
<name>A0A1L9RUQ8_ASPWE</name>
<dbReference type="InterPro" id="IPR051057">
    <property type="entry name" value="PI-PLC_domain"/>
</dbReference>
<dbReference type="VEuPathDB" id="FungiDB:ASPWEDRAFT_36350"/>
<accession>A0A1L9RUQ8</accession>
<evidence type="ECO:0008006" key="4">
    <source>
        <dbReference type="Google" id="ProtNLM"/>
    </source>
</evidence>
<dbReference type="STRING" id="1073089.A0A1L9RUQ8"/>
<reference evidence="3" key="1">
    <citation type="journal article" date="2017" name="Genome Biol.">
        <title>Comparative genomics reveals high biological diversity and specific adaptations in the industrially and medically important fungal genus Aspergillus.</title>
        <authorList>
            <person name="de Vries R.P."/>
            <person name="Riley R."/>
            <person name="Wiebenga A."/>
            <person name="Aguilar-Osorio G."/>
            <person name="Amillis S."/>
            <person name="Uchima C.A."/>
            <person name="Anderluh G."/>
            <person name="Asadollahi M."/>
            <person name="Askin M."/>
            <person name="Barry K."/>
            <person name="Battaglia E."/>
            <person name="Bayram O."/>
            <person name="Benocci T."/>
            <person name="Braus-Stromeyer S.A."/>
            <person name="Caldana C."/>
            <person name="Canovas D."/>
            <person name="Cerqueira G.C."/>
            <person name="Chen F."/>
            <person name="Chen W."/>
            <person name="Choi C."/>
            <person name="Clum A."/>
            <person name="Dos Santos R.A."/>
            <person name="Damasio A.R."/>
            <person name="Diallinas G."/>
            <person name="Emri T."/>
            <person name="Fekete E."/>
            <person name="Flipphi M."/>
            <person name="Freyberg S."/>
            <person name="Gallo A."/>
            <person name="Gournas C."/>
            <person name="Habgood R."/>
            <person name="Hainaut M."/>
            <person name="Harispe M.L."/>
            <person name="Henrissat B."/>
            <person name="Hilden K.S."/>
            <person name="Hope R."/>
            <person name="Hossain A."/>
            <person name="Karabika E."/>
            <person name="Karaffa L."/>
            <person name="Karanyi Z."/>
            <person name="Krasevec N."/>
            <person name="Kuo A."/>
            <person name="Kusch H."/>
            <person name="LaButti K."/>
            <person name="Lagendijk E.L."/>
            <person name="Lapidus A."/>
            <person name="Levasseur A."/>
            <person name="Lindquist E."/>
            <person name="Lipzen A."/>
            <person name="Logrieco A.F."/>
            <person name="MacCabe A."/>
            <person name="Maekelae M.R."/>
            <person name="Malavazi I."/>
            <person name="Melin P."/>
            <person name="Meyer V."/>
            <person name="Mielnichuk N."/>
            <person name="Miskei M."/>
            <person name="Molnar A.P."/>
            <person name="Mule G."/>
            <person name="Ngan C.Y."/>
            <person name="Orejas M."/>
            <person name="Orosz E."/>
            <person name="Ouedraogo J.P."/>
            <person name="Overkamp K.M."/>
            <person name="Park H.-S."/>
            <person name="Perrone G."/>
            <person name="Piumi F."/>
            <person name="Punt P.J."/>
            <person name="Ram A.F."/>
            <person name="Ramon A."/>
            <person name="Rauscher S."/>
            <person name="Record E."/>
            <person name="Riano-Pachon D.M."/>
            <person name="Robert V."/>
            <person name="Roehrig J."/>
            <person name="Ruller R."/>
            <person name="Salamov A."/>
            <person name="Salih N.S."/>
            <person name="Samson R.A."/>
            <person name="Sandor E."/>
            <person name="Sanguinetti M."/>
            <person name="Schuetze T."/>
            <person name="Sepcic K."/>
            <person name="Shelest E."/>
            <person name="Sherlock G."/>
            <person name="Sophianopoulou V."/>
            <person name="Squina F.M."/>
            <person name="Sun H."/>
            <person name="Susca A."/>
            <person name="Todd R.B."/>
            <person name="Tsang A."/>
            <person name="Unkles S.E."/>
            <person name="van de Wiele N."/>
            <person name="van Rossen-Uffink D."/>
            <person name="Oliveira J.V."/>
            <person name="Vesth T.C."/>
            <person name="Visser J."/>
            <person name="Yu J.-H."/>
            <person name="Zhou M."/>
            <person name="Andersen M.R."/>
            <person name="Archer D.B."/>
            <person name="Baker S.E."/>
            <person name="Benoit I."/>
            <person name="Brakhage A.A."/>
            <person name="Braus G.H."/>
            <person name="Fischer R."/>
            <person name="Frisvad J.C."/>
            <person name="Goldman G.H."/>
            <person name="Houbraken J."/>
            <person name="Oakley B."/>
            <person name="Pocsi I."/>
            <person name="Scazzocchio C."/>
            <person name="Seiboth B."/>
            <person name="vanKuyk P.A."/>
            <person name="Wortman J."/>
            <person name="Dyer P.S."/>
            <person name="Grigoriev I.V."/>
        </authorList>
    </citation>
    <scope>NUCLEOTIDE SEQUENCE [LARGE SCALE GENOMIC DNA]</scope>
    <source>
        <strain evidence="3">DTO 134E9</strain>
    </source>
</reference>
<feature type="signal peptide" evidence="1">
    <location>
        <begin position="1"/>
        <end position="19"/>
    </location>
</feature>
<gene>
    <name evidence="2" type="ORF">ASPWEDRAFT_36350</name>
</gene>
<dbReference type="Proteomes" id="UP000184383">
    <property type="component" value="Unassembled WGS sequence"/>
</dbReference>
<feature type="chain" id="PRO_5012159995" description="Phosphatidylinositol-specific phospholipase C X domain-containing protein" evidence="1">
    <location>
        <begin position="20"/>
        <end position="460"/>
    </location>
</feature>
<dbReference type="OrthoDB" id="7984201at2759"/>